<keyword evidence="3" id="KW-1133">Transmembrane helix</keyword>
<organism evidence="5 6">
    <name type="scientific">Pontibacillus yanchengensis Y32</name>
    <dbReference type="NCBI Taxonomy" id="1385514"/>
    <lineage>
        <taxon>Bacteria</taxon>
        <taxon>Bacillati</taxon>
        <taxon>Bacillota</taxon>
        <taxon>Bacilli</taxon>
        <taxon>Bacillales</taxon>
        <taxon>Bacillaceae</taxon>
        <taxon>Pontibacillus</taxon>
    </lineage>
</organism>
<keyword evidence="3" id="KW-0812">Transmembrane</keyword>
<gene>
    <name evidence="5" type="ORF">N782_02965</name>
</gene>
<protein>
    <recommendedName>
        <fullName evidence="2">Anti-sigma-W factor RsiW</fullName>
    </recommendedName>
</protein>
<evidence type="ECO:0000256" key="1">
    <source>
        <dbReference type="ARBA" id="ARBA00024353"/>
    </source>
</evidence>
<evidence type="ECO:0000256" key="3">
    <source>
        <dbReference type="SAM" id="Phobius"/>
    </source>
</evidence>
<sequence>MKCSTEAVALMHKYLDDELTKDEEKTLRDHLHKCERCQKHFHELKRTIAMVQSTNQVQAPQGFAQNVMQNLPSEKKSYSYKRWFKSHPMLTAAAIFFILMFGSVFSMWNQDQHLSVSKQKDIIIQDNTVIVPEGKTVEGDLVVKNGNLRIDGKVNGDVVLINGDNLKASAGEVTGDLSQVNQVFDWIWYKMKTTVKDVFSMKEEK</sequence>
<feature type="domain" description="Putative zinc-finger" evidence="4">
    <location>
        <begin position="5"/>
        <end position="38"/>
    </location>
</feature>
<evidence type="ECO:0000313" key="5">
    <source>
        <dbReference type="EMBL" id="KGP70909.1"/>
    </source>
</evidence>
<accession>A0A0A2T608</accession>
<keyword evidence="3" id="KW-0472">Membrane</keyword>
<comment type="caution">
    <text evidence="5">The sequence shown here is derived from an EMBL/GenBank/DDBJ whole genome shotgun (WGS) entry which is preliminary data.</text>
</comment>
<feature type="transmembrane region" description="Helical" evidence="3">
    <location>
        <begin position="89"/>
        <end position="108"/>
    </location>
</feature>
<reference evidence="5 6" key="1">
    <citation type="journal article" date="2015" name="Stand. Genomic Sci.">
        <title>High quality draft genome sequence of the moderately halophilic bacterium Pontibacillus yanchengensis Y32(T) and comparison among Pontibacillus genomes.</title>
        <authorList>
            <person name="Huang J."/>
            <person name="Qiao Z.X."/>
            <person name="Tang J.W."/>
            <person name="Wang G."/>
        </authorList>
    </citation>
    <scope>NUCLEOTIDE SEQUENCE [LARGE SCALE GENOMIC DNA]</scope>
    <source>
        <strain evidence="5 6">Y32</strain>
    </source>
</reference>
<dbReference type="InterPro" id="IPR027383">
    <property type="entry name" value="Znf_put"/>
</dbReference>
<dbReference type="Proteomes" id="UP000030147">
    <property type="component" value="Unassembled WGS sequence"/>
</dbReference>
<dbReference type="OrthoDB" id="9782842at2"/>
<comment type="similarity">
    <text evidence="1">Belongs to the zinc-associated anti-sigma factor (ZAS) superfamily. Anti-sigma-W factor family.</text>
</comment>
<evidence type="ECO:0000256" key="2">
    <source>
        <dbReference type="ARBA" id="ARBA00024438"/>
    </source>
</evidence>
<evidence type="ECO:0000313" key="6">
    <source>
        <dbReference type="Proteomes" id="UP000030147"/>
    </source>
</evidence>
<dbReference type="Gene3D" id="1.10.10.1320">
    <property type="entry name" value="Anti-sigma factor, zinc-finger domain"/>
    <property type="match status" value="1"/>
</dbReference>
<dbReference type="eggNOG" id="COG5662">
    <property type="taxonomic scope" value="Bacteria"/>
</dbReference>
<keyword evidence="6" id="KW-1185">Reference proteome</keyword>
<evidence type="ECO:0000259" key="4">
    <source>
        <dbReference type="Pfam" id="PF13490"/>
    </source>
</evidence>
<dbReference type="EMBL" id="AVBF01000100">
    <property type="protein sequence ID" value="KGP70909.1"/>
    <property type="molecule type" value="Genomic_DNA"/>
</dbReference>
<dbReference type="InterPro" id="IPR041916">
    <property type="entry name" value="Anti_sigma_zinc_sf"/>
</dbReference>
<dbReference type="STRING" id="1385514.N782_02965"/>
<name>A0A0A2T608_9BACI</name>
<dbReference type="RefSeq" id="WP_036824453.1">
    <property type="nucleotide sequence ID" value="NZ_AVBF01000100.1"/>
</dbReference>
<dbReference type="Pfam" id="PF13490">
    <property type="entry name" value="zf-HC2"/>
    <property type="match status" value="1"/>
</dbReference>
<proteinExistence type="inferred from homology"/>
<dbReference type="AlphaFoldDB" id="A0A0A2T608"/>